<sequence>MIAPDQAATMAHAGWDVISEGAELADRVIELIQDSLDDHAGASNARA</sequence>
<dbReference type="EMBL" id="JBHSWA010000001">
    <property type="protein sequence ID" value="MFC6641884.1"/>
    <property type="molecule type" value="Genomic_DNA"/>
</dbReference>
<evidence type="ECO:0000313" key="2">
    <source>
        <dbReference type="Proteomes" id="UP001596403"/>
    </source>
</evidence>
<name>A0ABW1YXR8_9RHOB</name>
<organism evidence="1 2">
    <name type="scientific">Sulfitobacter profundi</name>
    <dbReference type="NCBI Taxonomy" id="2679961"/>
    <lineage>
        <taxon>Bacteria</taxon>
        <taxon>Pseudomonadati</taxon>
        <taxon>Pseudomonadota</taxon>
        <taxon>Alphaproteobacteria</taxon>
        <taxon>Rhodobacterales</taxon>
        <taxon>Roseobacteraceae</taxon>
        <taxon>Sulfitobacter</taxon>
    </lineage>
</organism>
<reference evidence="2" key="1">
    <citation type="journal article" date="2019" name="Int. J. Syst. Evol. Microbiol.">
        <title>The Global Catalogue of Microorganisms (GCM) 10K type strain sequencing project: providing services to taxonomists for standard genome sequencing and annotation.</title>
        <authorList>
            <consortium name="The Broad Institute Genomics Platform"/>
            <consortium name="The Broad Institute Genome Sequencing Center for Infectious Disease"/>
            <person name="Wu L."/>
            <person name="Ma J."/>
        </authorList>
    </citation>
    <scope>NUCLEOTIDE SEQUENCE [LARGE SCALE GENOMIC DNA]</scope>
    <source>
        <strain evidence="2">NBRC 111368</strain>
    </source>
</reference>
<dbReference type="RefSeq" id="WP_386281849.1">
    <property type="nucleotide sequence ID" value="NZ_JBHSWA010000001.1"/>
</dbReference>
<accession>A0ABW1YXR8</accession>
<protein>
    <submittedName>
        <fullName evidence="1">Uncharacterized protein</fullName>
    </submittedName>
</protein>
<gene>
    <name evidence="1" type="ORF">ACFQAU_09340</name>
</gene>
<comment type="caution">
    <text evidence="1">The sequence shown here is derived from an EMBL/GenBank/DDBJ whole genome shotgun (WGS) entry which is preliminary data.</text>
</comment>
<dbReference type="Proteomes" id="UP001596403">
    <property type="component" value="Unassembled WGS sequence"/>
</dbReference>
<proteinExistence type="predicted"/>
<keyword evidence="2" id="KW-1185">Reference proteome</keyword>
<evidence type="ECO:0000313" key="1">
    <source>
        <dbReference type="EMBL" id="MFC6641884.1"/>
    </source>
</evidence>